<comment type="caution">
    <text evidence="12">The sequence shown here is derived from an EMBL/GenBank/DDBJ whole genome shotgun (WGS) entry which is preliminary data.</text>
</comment>
<reference evidence="12 13" key="1">
    <citation type="submission" date="2023-04" db="EMBL/GenBank/DDBJ databases">
        <title>A long-awaited taxogenomic arrangement of the family Halomonadaceae.</title>
        <authorList>
            <person name="De La Haba R."/>
            <person name="Chuvochina M."/>
            <person name="Wittouck S."/>
            <person name="Arahal D.R."/>
            <person name="Sanchez-Porro C."/>
            <person name="Hugenholtz P."/>
            <person name="Ventosa A."/>
        </authorList>
    </citation>
    <scope>NUCLEOTIDE SEQUENCE [LARGE SCALE GENOMIC DNA]</scope>
    <source>
        <strain evidence="12 13">DSM 22428</strain>
    </source>
</reference>
<evidence type="ECO:0000256" key="5">
    <source>
        <dbReference type="ARBA" id="ARBA00022908"/>
    </source>
</evidence>
<keyword evidence="13" id="KW-1185">Reference proteome</keyword>
<protein>
    <submittedName>
        <fullName evidence="12">Site-specific integrase</fullName>
    </submittedName>
</protein>
<evidence type="ECO:0000256" key="4">
    <source>
        <dbReference type="ARBA" id="ARBA00022829"/>
    </source>
</evidence>
<gene>
    <name evidence="12" type="ORF">QC825_08190</name>
</gene>
<organism evidence="12 13">
    <name type="scientific">Larsenimonas suaedae</name>
    <dbReference type="NCBI Taxonomy" id="1851019"/>
    <lineage>
        <taxon>Bacteria</taxon>
        <taxon>Pseudomonadati</taxon>
        <taxon>Pseudomonadota</taxon>
        <taxon>Gammaproteobacteria</taxon>
        <taxon>Oceanospirillales</taxon>
        <taxon>Halomonadaceae</taxon>
        <taxon>Larsenimonas</taxon>
    </lineage>
</organism>
<comment type="subcellular location">
    <subcellularLocation>
        <location evidence="1">Cytoplasm</location>
    </subcellularLocation>
</comment>
<evidence type="ECO:0000256" key="6">
    <source>
        <dbReference type="ARBA" id="ARBA00023125"/>
    </source>
</evidence>
<evidence type="ECO:0000256" key="3">
    <source>
        <dbReference type="ARBA" id="ARBA00022618"/>
    </source>
</evidence>
<sequence>MGDRTFAPLEVSNEQALMTGTRGAGTEGSGLVEANNDREAVLQWLLEYRQSPKTLRHYRKEAERFVLWLEAQALTLNNLKRSHIDAFDRFLEDPQPASVWVGPTRPRHHPTWRPFRGGLSPASRRQALVILQSLMSWLQQGGWVRHNPFSLIRDRARRFNNSARPVERYFERDQWAQIWTRLNRPHAEQGDSRERFEAQRLRFMFGFAYLLAPRISEMSQARMNDFFLHEGQWWWQVVGKGDKWARLPVPADMMALLGQWRAALELPPEPGPMEDAPVLRALDGKRGLSDNQLYRLFKQAYSALADELDASTPDEQRLVQRLRAATPHWLRHTSLTHQAQAGIELRYLALNARHARLETTARYLHAESDEWQQQQSRHGLTTDVP</sequence>
<dbReference type="EMBL" id="JARWAO010000003">
    <property type="protein sequence ID" value="MDR5896046.1"/>
    <property type="molecule type" value="Genomic_DNA"/>
</dbReference>
<name>A0ABU1GWX1_9GAMM</name>
<keyword evidence="6 9" id="KW-0238">DNA-binding</keyword>
<keyword evidence="8" id="KW-0131">Cell cycle</keyword>
<dbReference type="CDD" id="cd00397">
    <property type="entry name" value="DNA_BRE_C"/>
    <property type="match status" value="1"/>
</dbReference>
<evidence type="ECO:0000256" key="2">
    <source>
        <dbReference type="ARBA" id="ARBA00022490"/>
    </source>
</evidence>
<feature type="domain" description="Tyr recombinase" evidence="10">
    <location>
        <begin position="165"/>
        <end position="376"/>
    </location>
</feature>
<dbReference type="PANTHER" id="PTHR30349:SF77">
    <property type="entry name" value="TYROSINE RECOMBINASE XERC"/>
    <property type="match status" value="1"/>
</dbReference>
<dbReference type="Gene3D" id="1.10.443.10">
    <property type="entry name" value="Intergrase catalytic core"/>
    <property type="match status" value="1"/>
</dbReference>
<accession>A0ABU1GWX1</accession>
<dbReference type="Pfam" id="PF00589">
    <property type="entry name" value="Phage_integrase"/>
    <property type="match status" value="1"/>
</dbReference>
<dbReference type="RefSeq" id="WP_251589993.1">
    <property type="nucleotide sequence ID" value="NZ_JAMLJI010000001.1"/>
</dbReference>
<evidence type="ECO:0000259" key="11">
    <source>
        <dbReference type="PROSITE" id="PS51900"/>
    </source>
</evidence>
<dbReference type="Gene3D" id="1.10.150.130">
    <property type="match status" value="1"/>
</dbReference>
<dbReference type="InterPro" id="IPR013762">
    <property type="entry name" value="Integrase-like_cat_sf"/>
</dbReference>
<dbReference type="Proteomes" id="UP001269375">
    <property type="component" value="Unassembled WGS sequence"/>
</dbReference>
<dbReference type="InterPro" id="IPR044068">
    <property type="entry name" value="CB"/>
</dbReference>
<keyword evidence="4" id="KW-0159">Chromosome partition</keyword>
<proteinExistence type="predicted"/>
<evidence type="ECO:0000256" key="8">
    <source>
        <dbReference type="ARBA" id="ARBA00023306"/>
    </source>
</evidence>
<dbReference type="SUPFAM" id="SSF56349">
    <property type="entry name" value="DNA breaking-rejoining enzymes"/>
    <property type="match status" value="1"/>
</dbReference>
<dbReference type="InterPro" id="IPR050090">
    <property type="entry name" value="Tyrosine_recombinase_XerCD"/>
</dbReference>
<dbReference type="PROSITE" id="PS51900">
    <property type="entry name" value="CB"/>
    <property type="match status" value="1"/>
</dbReference>
<dbReference type="InterPro" id="IPR002104">
    <property type="entry name" value="Integrase_catalytic"/>
</dbReference>
<evidence type="ECO:0000259" key="10">
    <source>
        <dbReference type="PROSITE" id="PS51898"/>
    </source>
</evidence>
<dbReference type="PANTHER" id="PTHR30349">
    <property type="entry name" value="PHAGE INTEGRASE-RELATED"/>
    <property type="match status" value="1"/>
</dbReference>
<keyword evidence="3" id="KW-0132">Cell division</keyword>
<evidence type="ECO:0000256" key="7">
    <source>
        <dbReference type="ARBA" id="ARBA00023172"/>
    </source>
</evidence>
<evidence type="ECO:0000256" key="1">
    <source>
        <dbReference type="ARBA" id="ARBA00004496"/>
    </source>
</evidence>
<keyword evidence="2" id="KW-0963">Cytoplasm</keyword>
<feature type="domain" description="Core-binding (CB)" evidence="11">
    <location>
        <begin position="35"/>
        <end position="139"/>
    </location>
</feature>
<keyword evidence="5" id="KW-0229">DNA integration</keyword>
<keyword evidence="7" id="KW-0233">DNA recombination</keyword>
<evidence type="ECO:0000313" key="13">
    <source>
        <dbReference type="Proteomes" id="UP001269375"/>
    </source>
</evidence>
<dbReference type="InterPro" id="IPR011010">
    <property type="entry name" value="DNA_brk_join_enz"/>
</dbReference>
<evidence type="ECO:0000313" key="12">
    <source>
        <dbReference type="EMBL" id="MDR5896046.1"/>
    </source>
</evidence>
<dbReference type="PROSITE" id="PS51898">
    <property type="entry name" value="TYR_RECOMBINASE"/>
    <property type="match status" value="1"/>
</dbReference>
<dbReference type="InterPro" id="IPR010998">
    <property type="entry name" value="Integrase_recombinase_N"/>
</dbReference>
<evidence type="ECO:0000256" key="9">
    <source>
        <dbReference type="PROSITE-ProRule" id="PRU01248"/>
    </source>
</evidence>